<dbReference type="Gene3D" id="1.10.287.110">
    <property type="entry name" value="DnaJ domain"/>
    <property type="match status" value="1"/>
</dbReference>
<keyword evidence="5" id="KW-0496">Mitochondrion</keyword>
<dbReference type="InterPro" id="IPR001623">
    <property type="entry name" value="DnaJ_domain"/>
</dbReference>
<evidence type="ECO:0000256" key="2">
    <source>
        <dbReference type="ARBA" id="ARBA00022692"/>
    </source>
</evidence>
<dbReference type="FunFam" id="1.10.287.110:FF:000001">
    <property type="entry name" value="Import inner membrane translocase subunit tim14"/>
    <property type="match status" value="1"/>
</dbReference>
<sequence length="251" mass="27669">MIRGVSVSSSLKRCRTLGRAASSRQTSWSHSKTSQETSWRGVSSGWNGVTGGRDHDEPQQPRNRYNVNHSVLLFDNQRREYHATAQMERAGPALFLGLGAVAATAKAGQYASRAYQEYQASLPTEEELKKQQEADAAAADKEGSKASSKDQKGQDAKQETKKTEGKRENIFAKFFDLGVGSKYYEGGFESEMTRREAALVLGVRESSSPKRIKEAHRNLLMLNHPDTGGSTYIAGKINEAKELLIKGRKGL</sequence>
<proteinExistence type="inferred from homology"/>
<evidence type="ECO:0000256" key="7">
    <source>
        <dbReference type="ARBA" id="ARBA00038105"/>
    </source>
</evidence>
<dbReference type="InterPro" id="IPR036869">
    <property type="entry name" value="J_dom_sf"/>
</dbReference>
<evidence type="ECO:0000259" key="9">
    <source>
        <dbReference type="PROSITE" id="PS50076"/>
    </source>
</evidence>
<evidence type="ECO:0000256" key="5">
    <source>
        <dbReference type="ARBA" id="ARBA00023128"/>
    </source>
</evidence>
<keyword evidence="3" id="KW-0999">Mitochondrion inner membrane</keyword>
<dbReference type="SMART" id="SM00271">
    <property type="entry name" value="DnaJ"/>
    <property type="match status" value="1"/>
</dbReference>
<protein>
    <recommendedName>
        <fullName evidence="9">J domain-containing protein</fullName>
    </recommendedName>
</protein>
<evidence type="ECO:0000256" key="3">
    <source>
        <dbReference type="ARBA" id="ARBA00022792"/>
    </source>
</evidence>
<dbReference type="SUPFAM" id="SSF46565">
    <property type="entry name" value="Chaperone J-domain"/>
    <property type="match status" value="1"/>
</dbReference>
<feature type="domain" description="J" evidence="9">
    <location>
        <begin position="196"/>
        <end position="249"/>
    </location>
</feature>
<reference evidence="10" key="1">
    <citation type="submission" date="2021-01" db="EMBL/GenBank/DDBJ databases">
        <authorList>
            <person name="Corre E."/>
            <person name="Pelletier E."/>
            <person name="Niang G."/>
            <person name="Scheremetjew M."/>
            <person name="Finn R."/>
            <person name="Kale V."/>
            <person name="Holt S."/>
            <person name="Cochrane G."/>
            <person name="Meng A."/>
            <person name="Brown T."/>
            <person name="Cohen L."/>
        </authorList>
    </citation>
    <scope>NUCLEOTIDE SEQUENCE</scope>
    <source>
        <strain evidence="10">CCMP2084</strain>
    </source>
</reference>
<keyword evidence="6" id="KW-0472">Membrane</keyword>
<evidence type="ECO:0000256" key="8">
    <source>
        <dbReference type="SAM" id="MobiDB-lite"/>
    </source>
</evidence>
<comment type="similarity">
    <text evidence="7">Belongs to the TIM14 family.</text>
</comment>
<dbReference type="CDD" id="cd06257">
    <property type="entry name" value="DnaJ"/>
    <property type="match status" value="1"/>
</dbReference>
<evidence type="ECO:0000256" key="4">
    <source>
        <dbReference type="ARBA" id="ARBA00022989"/>
    </source>
</evidence>
<keyword evidence="2" id="KW-0812">Transmembrane</keyword>
<accession>A0A6T7GEL2</accession>
<gene>
    <name evidence="10" type="ORF">ASEP1449_LOCUS5908</name>
    <name evidence="11" type="ORF">ASEP1449_LOCUS5909</name>
</gene>
<dbReference type="GO" id="GO:0001671">
    <property type="term" value="F:ATPase activator activity"/>
    <property type="evidence" value="ECO:0007669"/>
    <property type="project" value="TreeGrafter"/>
</dbReference>
<dbReference type="PROSITE" id="PS50076">
    <property type="entry name" value="DNAJ_2"/>
    <property type="match status" value="1"/>
</dbReference>
<evidence type="ECO:0000256" key="1">
    <source>
        <dbReference type="ARBA" id="ARBA00004434"/>
    </source>
</evidence>
<dbReference type="GO" id="GO:0030150">
    <property type="term" value="P:protein import into mitochondrial matrix"/>
    <property type="evidence" value="ECO:0007669"/>
    <property type="project" value="TreeGrafter"/>
</dbReference>
<feature type="compositionally biased region" description="Basic and acidic residues" evidence="8">
    <location>
        <begin position="126"/>
        <end position="164"/>
    </location>
</feature>
<dbReference type="AlphaFoldDB" id="A0A6T7GEL2"/>
<feature type="compositionally biased region" description="Polar residues" evidence="8">
    <location>
        <begin position="22"/>
        <end position="47"/>
    </location>
</feature>
<feature type="region of interest" description="Disordered" evidence="8">
    <location>
        <begin position="18"/>
        <end position="67"/>
    </location>
</feature>
<dbReference type="PANTHER" id="PTHR12763:SF28">
    <property type="entry name" value="GEO10507P1-RELATED"/>
    <property type="match status" value="1"/>
</dbReference>
<evidence type="ECO:0000313" key="10">
    <source>
        <dbReference type="EMBL" id="CAD9814083.1"/>
    </source>
</evidence>
<dbReference type="GO" id="GO:0001405">
    <property type="term" value="C:PAM complex, Tim23 associated import motor"/>
    <property type="evidence" value="ECO:0007669"/>
    <property type="project" value="TreeGrafter"/>
</dbReference>
<evidence type="ECO:0000313" key="11">
    <source>
        <dbReference type="EMBL" id="CAD9814084.1"/>
    </source>
</evidence>
<keyword evidence="4" id="KW-1133">Transmembrane helix</keyword>
<name>A0A6T7GEL2_9STRA</name>
<dbReference type="EMBL" id="HBHQ01008785">
    <property type="protein sequence ID" value="CAD9814083.1"/>
    <property type="molecule type" value="Transcribed_RNA"/>
</dbReference>
<evidence type="ECO:0000256" key="6">
    <source>
        <dbReference type="ARBA" id="ARBA00023136"/>
    </source>
</evidence>
<dbReference type="PANTHER" id="PTHR12763">
    <property type="match status" value="1"/>
</dbReference>
<feature type="region of interest" description="Disordered" evidence="8">
    <location>
        <begin position="125"/>
        <end position="164"/>
    </location>
</feature>
<dbReference type="EMBL" id="HBHQ01008786">
    <property type="protein sequence ID" value="CAD9814084.1"/>
    <property type="molecule type" value="Transcribed_RNA"/>
</dbReference>
<organism evidence="10">
    <name type="scientific">Attheya septentrionalis</name>
    <dbReference type="NCBI Taxonomy" id="420275"/>
    <lineage>
        <taxon>Eukaryota</taxon>
        <taxon>Sar</taxon>
        <taxon>Stramenopiles</taxon>
        <taxon>Ochrophyta</taxon>
        <taxon>Bacillariophyta</taxon>
        <taxon>Coscinodiscophyceae</taxon>
        <taxon>Chaetocerotophycidae</taxon>
        <taxon>Chaetocerotales</taxon>
        <taxon>Attheyaceae</taxon>
        <taxon>Attheya</taxon>
    </lineage>
</organism>
<comment type="subcellular location">
    <subcellularLocation>
        <location evidence="1">Mitochondrion inner membrane</location>
        <topology evidence="1">Single-pass membrane protein</topology>
    </subcellularLocation>
</comment>